<dbReference type="CDD" id="cd03768">
    <property type="entry name" value="SR_ResInv"/>
    <property type="match status" value="1"/>
</dbReference>
<proteinExistence type="predicted"/>
<dbReference type="InterPro" id="IPR036162">
    <property type="entry name" value="Resolvase-like_N_sf"/>
</dbReference>
<dbReference type="Pfam" id="PF00239">
    <property type="entry name" value="Resolvase"/>
    <property type="match status" value="1"/>
</dbReference>
<dbReference type="PANTHER" id="PTHR30461">
    <property type="entry name" value="DNA-INVERTASE FROM LAMBDOID PROPHAGE"/>
    <property type="match status" value="1"/>
</dbReference>
<organism evidence="2 3">
    <name type="scientific">Halogeometricum borinquense</name>
    <dbReference type="NCBI Taxonomy" id="60847"/>
    <lineage>
        <taxon>Archaea</taxon>
        <taxon>Methanobacteriati</taxon>
        <taxon>Methanobacteriota</taxon>
        <taxon>Stenosarchaea group</taxon>
        <taxon>Halobacteria</taxon>
        <taxon>Halobacteriales</taxon>
        <taxon>Haloferacaceae</taxon>
        <taxon>Halogeometricum</taxon>
    </lineage>
</organism>
<reference evidence="2 3" key="1">
    <citation type="submission" date="2018-12" db="EMBL/GenBank/DDBJ databases">
        <title>Genome analysis provides insights into bioremediation potentialities of Halogeometricum borinquense strain N11.</title>
        <authorList>
            <person name="Najjari A."/>
            <person name="Youssef N."/>
            <person name="Fhoula I."/>
            <person name="Ben Dhia O."/>
            <person name="Mahjoubi M."/>
            <person name="Ouzari H.I."/>
            <person name="Cherif A."/>
        </authorList>
    </citation>
    <scope>NUCLEOTIDE SEQUENCE [LARGE SCALE GENOMIC DNA]</scope>
    <source>
        <strain evidence="2 3">N11</strain>
    </source>
</reference>
<dbReference type="GO" id="GO:0000150">
    <property type="term" value="F:DNA strand exchange activity"/>
    <property type="evidence" value="ECO:0007669"/>
    <property type="project" value="InterPro"/>
</dbReference>
<dbReference type="PROSITE" id="PS51736">
    <property type="entry name" value="RECOMBINASES_3"/>
    <property type="match status" value="1"/>
</dbReference>
<evidence type="ECO:0000313" key="3">
    <source>
        <dbReference type="Proteomes" id="UP000294028"/>
    </source>
</evidence>
<evidence type="ECO:0000313" key="2">
    <source>
        <dbReference type="EMBL" id="RYJ13583.1"/>
    </source>
</evidence>
<dbReference type="RefSeq" id="WP_129784007.1">
    <property type="nucleotide sequence ID" value="NZ_RZHH01000002.1"/>
</dbReference>
<dbReference type="SMART" id="SM00857">
    <property type="entry name" value="Resolvase"/>
    <property type="match status" value="1"/>
</dbReference>
<dbReference type="SUPFAM" id="SSF53041">
    <property type="entry name" value="Resolvase-like"/>
    <property type="match status" value="1"/>
</dbReference>
<comment type="caution">
    <text evidence="2">The sequence shown here is derived from an EMBL/GenBank/DDBJ whole genome shotgun (WGS) entry which is preliminary data.</text>
</comment>
<accession>A0A482TI21</accession>
<dbReference type="AlphaFoldDB" id="A0A482TI21"/>
<dbReference type="Gene3D" id="3.40.50.1390">
    <property type="entry name" value="Resolvase, N-terminal catalytic domain"/>
    <property type="match status" value="1"/>
</dbReference>
<dbReference type="Proteomes" id="UP000294028">
    <property type="component" value="Unassembled WGS sequence"/>
</dbReference>
<gene>
    <name evidence="2" type="ORF">ELS19_06180</name>
</gene>
<feature type="domain" description="Resolvase/invertase-type recombinase catalytic" evidence="1">
    <location>
        <begin position="1"/>
        <end position="149"/>
    </location>
</feature>
<dbReference type="GO" id="GO:0003677">
    <property type="term" value="F:DNA binding"/>
    <property type="evidence" value="ECO:0007669"/>
    <property type="project" value="InterPro"/>
</dbReference>
<protein>
    <submittedName>
        <fullName evidence="2">Recombinase family protein</fullName>
    </submittedName>
</protein>
<name>A0A482TI21_9EURY</name>
<sequence>MIACYTRVSTQDQNLDRQIEATQEYARETFDIELSDIEVYRDKSTGTDTNRSAYKQMMSDIEDDGIDAVVVNSISRIARSIRDLDRTAERVGEHGAELHIISENMVLRPEDDDPYQRAMFQLLGVFAELEARMAQQRTKEGIAVRQQNEEYHHGPAPLGFTKDDGRLVEAENYDQVCTVLNMIQKDELSKRKGAMELQTSRATIDRSLDRGELYGL</sequence>
<dbReference type="EMBL" id="RZHH01000002">
    <property type="protein sequence ID" value="RYJ13583.1"/>
    <property type="molecule type" value="Genomic_DNA"/>
</dbReference>
<dbReference type="InterPro" id="IPR050639">
    <property type="entry name" value="SSR_resolvase"/>
</dbReference>
<evidence type="ECO:0000259" key="1">
    <source>
        <dbReference type="PROSITE" id="PS51736"/>
    </source>
</evidence>
<dbReference type="InterPro" id="IPR006119">
    <property type="entry name" value="Resolv_N"/>
</dbReference>
<dbReference type="PANTHER" id="PTHR30461:SF23">
    <property type="entry name" value="DNA RECOMBINASE-RELATED"/>
    <property type="match status" value="1"/>
</dbReference>